<dbReference type="PANTHER" id="PTHR42663">
    <property type="entry name" value="HYDROLASE C777.06C-RELATED-RELATED"/>
    <property type="match status" value="1"/>
</dbReference>
<dbReference type="InterPro" id="IPR036866">
    <property type="entry name" value="RibonucZ/Hydroxyglut_hydro"/>
</dbReference>
<dbReference type="SMART" id="SM00849">
    <property type="entry name" value="Lactamase_B"/>
    <property type="match status" value="1"/>
</dbReference>
<accession>A0ABU3ZSE7</accession>
<dbReference type="RefSeq" id="WP_317515609.1">
    <property type="nucleotide sequence ID" value="NZ_JAPTHD010000001.1"/>
</dbReference>
<protein>
    <submittedName>
        <fullName evidence="2">MBL fold metallo-hydrolase</fullName>
    </submittedName>
</protein>
<proteinExistence type="predicted"/>
<sequence length="267" mass="29258">MSLKLTMLGSGTSSGVPRIGNDWGACDPHEPKNRRTRVSILVESATTRILVDTSPDMRAQLLSADVVHIDAIMWTHDHADHSHGLDDVRQLYHHRGTPVPGYARAQTLTLLKQRFAYAFEGRHGYHPTIAAEILPDRLRIGDIDIDCVDQPHGEIYSTGFRFSHGGKSIGYATDFHAMTPEMLALYDGLDLWVVDALREKPHPTHSHLALTLEGIEAARPGRAILTHMDQSMDYATLCRTLPDGIEPGYDGLIVDLGGGARGDAQGG</sequence>
<dbReference type="EMBL" id="JAPTHD010000001">
    <property type="protein sequence ID" value="MDV5822418.1"/>
    <property type="molecule type" value="Genomic_DNA"/>
</dbReference>
<evidence type="ECO:0000313" key="3">
    <source>
        <dbReference type="Proteomes" id="UP001185984"/>
    </source>
</evidence>
<gene>
    <name evidence="2" type="ORF">O0R41_02215</name>
</gene>
<evidence type="ECO:0000313" key="2">
    <source>
        <dbReference type="EMBL" id="MDV5822418.1"/>
    </source>
</evidence>
<reference evidence="3" key="1">
    <citation type="journal article" date="2022" name="J Environ Chem Eng">
        <title>Biodegradation of petroleum oil using a constructed nonpathogenic and heavy metal-tolerant bacterial consortium isolated from marine sponges.</title>
        <authorList>
            <person name="Dechsakulwatana C."/>
            <person name="Rungsihiranrut A."/>
            <person name="Muangchinda C."/>
            <person name="Ningthoujam R."/>
            <person name="Klankeo P."/>
            <person name="Pinyakong O."/>
        </authorList>
    </citation>
    <scope>NUCLEOTIDE SEQUENCE [LARGE SCALE GENOMIC DNA]</scope>
    <source>
        <strain evidence="3">MO2-4</strain>
    </source>
</reference>
<organism evidence="2 3">
    <name type="scientific">Sphingobium naphthae</name>
    <dbReference type="NCBI Taxonomy" id="1886786"/>
    <lineage>
        <taxon>Bacteria</taxon>
        <taxon>Pseudomonadati</taxon>
        <taxon>Pseudomonadota</taxon>
        <taxon>Alphaproteobacteria</taxon>
        <taxon>Sphingomonadales</taxon>
        <taxon>Sphingomonadaceae</taxon>
        <taxon>Sphingobium</taxon>
    </lineage>
</organism>
<keyword evidence="3" id="KW-1185">Reference proteome</keyword>
<dbReference type="SUPFAM" id="SSF56281">
    <property type="entry name" value="Metallo-hydrolase/oxidoreductase"/>
    <property type="match status" value="1"/>
</dbReference>
<dbReference type="Proteomes" id="UP001185984">
    <property type="component" value="Unassembled WGS sequence"/>
</dbReference>
<dbReference type="CDD" id="cd16279">
    <property type="entry name" value="metallo-hydrolase-like_MBL-fold"/>
    <property type="match status" value="1"/>
</dbReference>
<name>A0ABU3ZSE7_9SPHN</name>
<feature type="domain" description="Metallo-beta-lactamase" evidence="1">
    <location>
        <begin position="36"/>
        <end position="227"/>
    </location>
</feature>
<dbReference type="PANTHER" id="PTHR42663:SF6">
    <property type="entry name" value="HYDROLASE C777.06C-RELATED"/>
    <property type="match status" value="1"/>
</dbReference>
<dbReference type="Pfam" id="PF12706">
    <property type="entry name" value="Lactamase_B_2"/>
    <property type="match status" value="1"/>
</dbReference>
<evidence type="ECO:0000259" key="1">
    <source>
        <dbReference type="SMART" id="SM00849"/>
    </source>
</evidence>
<dbReference type="InterPro" id="IPR001279">
    <property type="entry name" value="Metallo-B-lactamas"/>
</dbReference>
<dbReference type="Gene3D" id="3.60.15.10">
    <property type="entry name" value="Ribonuclease Z/Hydroxyacylglutathione hydrolase-like"/>
    <property type="match status" value="1"/>
</dbReference>
<comment type="caution">
    <text evidence="2">The sequence shown here is derived from an EMBL/GenBank/DDBJ whole genome shotgun (WGS) entry which is preliminary data.</text>
</comment>